<evidence type="ECO:0000259" key="7">
    <source>
        <dbReference type="PROSITE" id="PS50042"/>
    </source>
</evidence>
<reference evidence="9" key="1">
    <citation type="submission" date="2021-11" db="EMBL/GenBank/DDBJ databases">
        <authorList>
            <consortium name="Genoscope - CEA"/>
            <person name="William W."/>
        </authorList>
    </citation>
    <scope>NUCLEOTIDE SEQUENCE</scope>
</reference>
<evidence type="ECO:0000256" key="2">
    <source>
        <dbReference type="ARBA" id="ARBA00022692"/>
    </source>
</evidence>
<dbReference type="Gene3D" id="2.60.120.10">
    <property type="entry name" value="Jelly Rolls"/>
    <property type="match status" value="1"/>
</dbReference>
<dbReference type="CDD" id="cd00038">
    <property type="entry name" value="CAP_ED"/>
    <property type="match status" value="1"/>
</dbReference>
<feature type="domain" description="Cyclic nucleotide-binding" evidence="7">
    <location>
        <begin position="669"/>
        <end position="746"/>
    </location>
</feature>
<accession>A0A8J2X6X5</accession>
<organism evidence="9 10">
    <name type="scientific">Pelagomonas calceolata</name>
    <dbReference type="NCBI Taxonomy" id="35677"/>
    <lineage>
        <taxon>Eukaryota</taxon>
        <taxon>Sar</taxon>
        <taxon>Stramenopiles</taxon>
        <taxon>Ochrophyta</taxon>
        <taxon>Pelagophyceae</taxon>
        <taxon>Pelagomonadales</taxon>
        <taxon>Pelagomonadaceae</taxon>
        <taxon>Pelagomonas</taxon>
    </lineage>
</organism>
<feature type="transmembrane region" description="Helical" evidence="6">
    <location>
        <begin position="71"/>
        <end position="94"/>
    </location>
</feature>
<dbReference type="Proteomes" id="UP000789595">
    <property type="component" value="Unassembled WGS sequence"/>
</dbReference>
<feature type="transmembrane region" description="Helical" evidence="6">
    <location>
        <begin position="265"/>
        <end position="284"/>
    </location>
</feature>
<evidence type="ECO:0000313" key="9">
    <source>
        <dbReference type="EMBL" id="CAH0378890.1"/>
    </source>
</evidence>
<name>A0A8J2X6X5_9STRA</name>
<dbReference type="InterPro" id="IPR014710">
    <property type="entry name" value="RmlC-like_jellyroll"/>
</dbReference>
<dbReference type="PROSITE" id="PS50801">
    <property type="entry name" value="STAS"/>
    <property type="match status" value="1"/>
</dbReference>
<dbReference type="EMBL" id="CAKKNE010000006">
    <property type="protein sequence ID" value="CAH0378890.1"/>
    <property type="molecule type" value="Genomic_DNA"/>
</dbReference>
<dbReference type="SUPFAM" id="SSF52091">
    <property type="entry name" value="SpoIIaa-like"/>
    <property type="match status" value="1"/>
</dbReference>
<dbReference type="InterPro" id="IPR011547">
    <property type="entry name" value="SLC26A/SulP_dom"/>
</dbReference>
<feature type="compositionally biased region" description="Polar residues" evidence="5">
    <location>
        <begin position="38"/>
        <end position="50"/>
    </location>
</feature>
<feature type="transmembrane region" description="Helical" evidence="6">
    <location>
        <begin position="327"/>
        <end position="348"/>
    </location>
</feature>
<dbReference type="InterPro" id="IPR000595">
    <property type="entry name" value="cNMP-bd_dom"/>
</dbReference>
<comment type="caution">
    <text evidence="9">The sequence shown here is derived from an EMBL/GenBank/DDBJ whole genome shotgun (WGS) entry which is preliminary data.</text>
</comment>
<feature type="compositionally biased region" description="Low complexity" evidence="5">
    <location>
        <begin position="51"/>
        <end position="65"/>
    </location>
</feature>
<feature type="transmembrane region" description="Helical" evidence="6">
    <location>
        <begin position="114"/>
        <end position="135"/>
    </location>
</feature>
<dbReference type="AlphaFoldDB" id="A0A8J2X6X5"/>
<dbReference type="SMART" id="SM00100">
    <property type="entry name" value="cNMP"/>
    <property type="match status" value="1"/>
</dbReference>
<evidence type="ECO:0000313" key="10">
    <source>
        <dbReference type="Proteomes" id="UP000789595"/>
    </source>
</evidence>
<protein>
    <recommendedName>
        <fullName evidence="11">STAS domain-containing protein</fullName>
    </recommendedName>
</protein>
<feature type="transmembrane region" description="Helical" evidence="6">
    <location>
        <begin position="231"/>
        <end position="253"/>
    </location>
</feature>
<dbReference type="InterPro" id="IPR002645">
    <property type="entry name" value="STAS_dom"/>
</dbReference>
<proteinExistence type="predicted"/>
<evidence type="ECO:0000256" key="6">
    <source>
        <dbReference type="SAM" id="Phobius"/>
    </source>
</evidence>
<dbReference type="CDD" id="cd07042">
    <property type="entry name" value="STAS_SulP_like_sulfate_transporter"/>
    <property type="match status" value="1"/>
</dbReference>
<evidence type="ECO:0000256" key="4">
    <source>
        <dbReference type="ARBA" id="ARBA00023136"/>
    </source>
</evidence>
<keyword evidence="3 6" id="KW-1133">Transmembrane helix</keyword>
<evidence type="ECO:0000256" key="3">
    <source>
        <dbReference type="ARBA" id="ARBA00022989"/>
    </source>
</evidence>
<evidence type="ECO:0000256" key="5">
    <source>
        <dbReference type="SAM" id="MobiDB-lite"/>
    </source>
</evidence>
<dbReference type="Pfam" id="PF00916">
    <property type="entry name" value="Sulfate_transp"/>
    <property type="match status" value="2"/>
</dbReference>
<dbReference type="InterPro" id="IPR052706">
    <property type="entry name" value="Membrane-Transporter-like"/>
</dbReference>
<feature type="transmembrane region" description="Helical" evidence="6">
    <location>
        <begin position="401"/>
        <end position="420"/>
    </location>
</feature>
<dbReference type="GO" id="GO:0016020">
    <property type="term" value="C:membrane"/>
    <property type="evidence" value="ECO:0007669"/>
    <property type="project" value="UniProtKB-SubCell"/>
</dbReference>
<comment type="subcellular location">
    <subcellularLocation>
        <location evidence="1">Membrane</location>
        <topology evidence="1">Multi-pass membrane protein</topology>
    </subcellularLocation>
</comment>
<keyword evidence="4 6" id="KW-0472">Membrane</keyword>
<keyword evidence="10" id="KW-1185">Reference proteome</keyword>
<dbReference type="Gene3D" id="3.30.750.24">
    <property type="entry name" value="STAS domain"/>
    <property type="match status" value="1"/>
</dbReference>
<dbReference type="PANTHER" id="PTHR43310">
    <property type="entry name" value="SULFATE TRANSPORTER YBAR-RELATED"/>
    <property type="match status" value="1"/>
</dbReference>
<feature type="transmembrane region" description="Helical" evidence="6">
    <location>
        <begin position="164"/>
        <end position="189"/>
    </location>
</feature>
<dbReference type="Pfam" id="PF01740">
    <property type="entry name" value="STAS"/>
    <property type="match status" value="1"/>
</dbReference>
<dbReference type="OrthoDB" id="409725at2759"/>
<feature type="transmembrane region" description="Helical" evidence="6">
    <location>
        <begin position="465"/>
        <end position="492"/>
    </location>
</feature>
<dbReference type="PANTHER" id="PTHR43310:SF4">
    <property type="entry name" value="AFR304WP"/>
    <property type="match status" value="1"/>
</dbReference>
<feature type="transmembrane region" description="Helical" evidence="6">
    <location>
        <begin position="201"/>
        <end position="219"/>
    </location>
</feature>
<evidence type="ECO:0000259" key="8">
    <source>
        <dbReference type="PROSITE" id="PS50801"/>
    </source>
</evidence>
<gene>
    <name evidence="9" type="ORF">PECAL_6P04870</name>
</gene>
<feature type="domain" description="STAS" evidence="8">
    <location>
        <begin position="531"/>
        <end position="583"/>
    </location>
</feature>
<dbReference type="InterPro" id="IPR018490">
    <property type="entry name" value="cNMP-bd_dom_sf"/>
</dbReference>
<dbReference type="PROSITE" id="PS50042">
    <property type="entry name" value="CNMP_BINDING_3"/>
    <property type="match status" value="1"/>
</dbReference>
<dbReference type="InterPro" id="IPR036513">
    <property type="entry name" value="STAS_dom_sf"/>
</dbReference>
<dbReference type="Pfam" id="PF00027">
    <property type="entry name" value="cNMP_binding"/>
    <property type="match status" value="1"/>
</dbReference>
<evidence type="ECO:0000256" key="1">
    <source>
        <dbReference type="ARBA" id="ARBA00004141"/>
    </source>
</evidence>
<keyword evidence="2 6" id="KW-0812">Transmembrane</keyword>
<sequence length="802" mass="85510">MFEHSESKPILAQHGASSDALSETELARAASFAGPRRASTTNLEQSLQDAGSSSGGSSSPRSRSSIAPATIVERGAGVCIGALLNLMLCVPFALAYFPIEWHPFPVPRAMGCSMYFLSTVIAQIVLTFQSGFATAQGQMMVENIPFMHAIATVAMEHQGLGEDALGTVLIIWTVGTLFVGAAFFALGYLKVGSIVYHIPRQVIVGCIGGIGIFLVRTCFEVSTGLPFGPELLGSVWPLWGLSVAYEVGLRMLLRCDGVTRRTGPLLAPIYFLGIVPTFYLLLFMRGGNVHDARSNYFLFPNTPDVSPFLPVEVMAQTVRRGSFSWRAFVKALPTTAMLAIFALMHVPINIPALAATVHVDYDLNHELKLHGVSNLASGLVGGLPNYLGYCNSVMYARCGGGGRAAGAALIVVEALSVAYGMRVVPYVPRCLAGCLILHVGLDLVKEALYDSLGAFDSLEYGCIVAIGFVMTVFGFSSGLLFALVASTLIFTIQQAVHGNPVRGTMRGTTLRSSKWRTAAARTALDHAMGAVLVVQVVGTLFFGNATELKERVARELKLDRKVTVLVLDFTLVRSIDASAAETVGSEICAIAKRHGARVCYASGRADGFPTAAPMTERLLTEQVHVARDLDAAILWAENVLLAIKGGPTSPLRPPKSPELGAPASQLAVLMPSLSARDRDSLASHFKGRRLSPGEVLWRQNDPATSIVIVAAGALVSTLEDVDEEVSAGQMCGESAALTKARRASTVACAADGPAQVYVLGSIALAALPAELKLELCLLSMRYMSHRLDHVANRIWETRCVSI</sequence>
<feature type="region of interest" description="Disordered" evidence="5">
    <location>
        <begin position="1"/>
        <end position="65"/>
    </location>
</feature>
<dbReference type="SUPFAM" id="SSF51206">
    <property type="entry name" value="cAMP-binding domain-like"/>
    <property type="match status" value="1"/>
</dbReference>
<evidence type="ECO:0008006" key="11">
    <source>
        <dbReference type="Google" id="ProtNLM"/>
    </source>
</evidence>